<accession>A0A6J8D792</accession>
<dbReference type="SUPFAM" id="SSF56436">
    <property type="entry name" value="C-type lectin-like"/>
    <property type="match status" value="1"/>
</dbReference>
<feature type="chain" id="PRO_5027002192" description="C-type lectin domain-containing protein" evidence="2">
    <location>
        <begin position="20"/>
        <end position="264"/>
    </location>
</feature>
<dbReference type="InterPro" id="IPR001304">
    <property type="entry name" value="C-type_lectin-like"/>
</dbReference>
<dbReference type="InterPro" id="IPR050111">
    <property type="entry name" value="C-type_lectin/snaclec_domain"/>
</dbReference>
<dbReference type="Pfam" id="PF00059">
    <property type="entry name" value="Lectin_C"/>
    <property type="match status" value="1"/>
</dbReference>
<keyword evidence="5" id="KW-1185">Reference proteome</keyword>
<dbReference type="OrthoDB" id="2142683at2759"/>
<protein>
    <recommendedName>
        <fullName evidence="3">C-type lectin domain-containing protein</fullName>
    </recommendedName>
</protein>
<dbReference type="InterPro" id="IPR016187">
    <property type="entry name" value="CTDL_fold"/>
</dbReference>
<evidence type="ECO:0000256" key="1">
    <source>
        <dbReference type="ARBA" id="ARBA00023157"/>
    </source>
</evidence>
<dbReference type="InterPro" id="IPR018378">
    <property type="entry name" value="C-type_lectin_CS"/>
</dbReference>
<evidence type="ECO:0000259" key="3">
    <source>
        <dbReference type="PROSITE" id="PS50041"/>
    </source>
</evidence>
<dbReference type="SMART" id="SM00034">
    <property type="entry name" value="CLECT"/>
    <property type="match status" value="1"/>
</dbReference>
<reference evidence="4 5" key="1">
    <citation type="submission" date="2020-06" db="EMBL/GenBank/DDBJ databases">
        <authorList>
            <person name="Li R."/>
            <person name="Bekaert M."/>
        </authorList>
    </citation>
    <scope>NUCLEOTIDE SEQUENCE [LARGE SCALE GENOMIC DNA]</scope>
    <source>
        <strain evidence="5">wild</strain>
    </source>
</reference>
<dbReference type="AlphaFoldDB" id="A0A6J8D792"/>
<evidence type="ECO:0000313" key="4">
    <source>
        <dbReference type="EMBL" id="CAC5402990.1"/>
    </source>
</evidence>
<dbReference type="EMBL" id="CACVKT020006657">
    <property type="protein sequence ID" value="CAC5402990.1"/>
    <property type="molecule type" value="Genomic_DNA"/>
</dbReference>
<keyword evidence="2" id="KW-0732">Signal</keyword>
<sequence>MLYVVVLTAVVISQSTCVGQILPGQIPRQIIPRQVITGQDQVQQQQDFFLIDESGTTVDGTGPGTGSILQLFPLALLTLAVTMMGMVTMSTVTSGTTVASTTTSVTVPTTQTAAQTTPCVPTNCPAGYRLLTDQAVSPNCYFFSGNNEATWSTAQKICSTQRGAYLWRPNSEEEAEAVRISIGIEQNRDIWVGANSPGHDGNYVFDGDNGDLSFCSLPFGEHNSFTKKGCVEIEFTNEYVWNWDDDACKSTHRYVCEFPRITCP</sequence>
<feature type="domain" description="C-type lectin" evidence="3">
    <location>
        <begin position="136"/>
        <end position="257"/>
    </location>
</feature>
<dbReference type="Gene3D" id="3.10.100.10">
    <property type="entry name" value="Mannose-Binding Protein A, subunit A"/>
    <property type="match status" value="1"/>
</dbReference>
<keyword evidence="1" id="KW-1015">Disulfide bond</keyword>
<dbReference type="InterPro" id="IPR016186">
    <property type="entry name" value="C-type_lectin-like/link_sf"/>
</dbReference>
<dbReference type="PROSITE" id="PS50041">
    <property type="entry name" value="C_TYPE_LECTIN_2"/>
    <property type="match status" value="1"/>
</dbReference>
<proteinExistence type="predicted"/>
<name>A0A6J8D792_MYTCO</name>
<dbReference type="PROSITE" id="PS00615">
    <property type="entry name" value="C_TYPE_LECTIN_1"/>
    <property type="match status" value="1"/>
</dbReference>
<organism evidence="4 5">
    <name type="scientific">Mytilus coruscus</name>
    <name type="common">Sea mussel</name>
    <dbReference type="NCBI Taxonomy" id="42192"/>
    <lineage>
        <taxon>Eukaryota</taxon>
        <taxon>Metazoa</taxon>
        <taxon>Spiralia</taxon>
        <taxon>Lophotrochozoa</taxon>
        <taxon>Mollusca</taxon>
        <taxon>Bivalvia</taxon>
        <taxon>Autobranchia</taxon>
        <taxon>Pteriomorphia</taxon>
        <taxon>Mytilida</taxon>
        <taxon>Mytiloidea</taxon>
        <taxon>Mytilidae</taxon>
        <taxon>Mytilinae</taxon>
        <taxon>Mytilus</taxon>
    </lineage>
</organism>
<feature type="signal peptide" evidence="2">
    <location>
        <begin position="1"/>
        <end position="19"/>
    </location>
</feature>
<gene>
    <name evidence="4" type="ORF">MCOR_36907</name>
</gene>
<dbReference type="PANTHER" id="PTHR22803">
    <property type="entry name" value="MANNOSE, PHOSPHOLIPASE, LECTIN RECEPTOR RELATED"/>
    <property type="match status" value="1"/>
</dbReference>
<evidence type="ECO:0000256" key="2">
    <source>
        <dbReference type="SAM" id="SignalP"/>
    </source>
</evidence>
<dbReference type="Proteomes" id="UP000507470">
    <property type="component" value="Unassembled WGS sequence"/>
</dbReference>
<dbReference type="CDD" id="cd00037">
    <property type="entry name" value="CLECT"/>
    <property type="match status" value="1"/>
</dbReference>
<evidence type="ECO:0000313" key="5">
    <source>
        <dbReference type="Proteomes" id="UP000507470"/>
    </source>
</evidence>